<reference evidence="2 3" key="1">
    <citation type="submission" date="2019-05" db="EMBL/GenBank/DDBJ databases">
        <title>Another draft genome of Portunus trituberculatus and its Hox gene families provides insights of decapod evolution.</title>
        <authorList>
            <person name="Jeong J.-H."/>
            <person name="Song I."/>
            <person name="Kim S."/>
            <person name="Choi T."/>
            <person name="Kim D."/>
            <person name="Ryu S."/>
            <person name="Kim W."/>
        </authorList>
    </citation>
    <scope>NUCLEOTIDE SEQUENCE [LARGE SCALE GENOMIC DNA]</scope>
    <source>
        <tissue evidence="2">Muscle</tissue>
    </source>
</reference>
<evidence type="ECO:0000313" key="3">
    <source>
        <dbReference type="Proteomes" id="UP000324222"/>
    </source>
</evidence>
<keyword evidence="3" id="KW-1185">Reference proteome</keyword>
<protein>
    <submittedName>
        <fullName evidence="2">Uncharacterized protein</fullName>
    </submittedName>
</protein>
<sequence length="130" mass="14182">MLGMNCEGAWNEGRGMKSGRERDETNHLVFNSPVIINKAGGGNILREATPRRKHKAFVNRTVWCFSPGLALSFQQQQQQQHPPQPKSRLGNPASNGPLHGCGLTSGGDSDEDGVMVVVDDDDDDDDDVHD</sequence>
<feature type="region of interest" description="Disordered" evidence="1">
    <location>
        <begin position="73"/>
        <end position="130"/>
    </location>
</feature>
<feature type="compositionally biased region" description="Acidic residues" evidence="1">
    <location>
        <begin position="108"/>
        <end position="130"/>
    </location>
</feature>
<name>A0A5B7FWS4_PORTR</name>
<proteinExistence type="predicted"/>
<dbReference type="EMBL" id="VSRR010009013">
    <property type="protein sequence ID" value="MPC49649.1"/>
    <property type="molecule type" value="Genomic_DNA"/>
</dbReference>
<organism evidence="2 3">
    <name type="scientific">Portunus trituberculatus</name>
    <name type="common">Swimming crab</name>
    <name type="synonym">Neptunus trituberculatus</name>
    <dbReference type="NCBI Taxonomy" id="210409"/>
    <lineage>
        <taxon>Eukaryota</taxon>
        <taxon>Metazoa</taxon>
        <taxon>Ecdysozoa</taxon>
        <taxon>Arthropoda</taxon>
        <taxon>Crustacea</taxon>
        <taxon>Multicrustacea</taxon>
        <taxon>Malacostraca</taxon>
        <taxon>Eumalacostraca</taxon>
        <taxon>Eucarida</taxon>
        <taxon>Decapoda</taxon>
        <taxon>Pleocyemata</taxon>
        <taxon>Brachyura</taxon>
        <taxon>Eubrachyura</taxon>
        <taxon>Portunoidea</taxon>
        <taxon>Portunidae</taxon>
        <taxon>Portuninae</taxon>
        <taxon>Portunus</taxon>
    </lineage>
</organism>
<dbReference type="AlphaFoldDB" id="A0A5B7FWS4"/>
<dbReference type="Proteomes" id="UP000324222">
    <property type="component" value="Unassembled WGS sequence"/>
</dbReference>
<comment type="caution">
    <text evidence="2">The sequence shown here is derived from an EMBL/GenBank/DDBJ whole genome shotgun (WGS) entry which is preliminary data.</text>
</comment>
<evidence type="ECO:0000313" key="2">
    <source>
        <dbReference type="EMBL" id="MPC49649.1"/>
    </source>
</evidence>
<accession>A0A5B7FWS4</accession>
<gene>
    <name evidence="2" type="ORF">E2C01_043458</name>
</gene>
<evidence type="ECO:0000256" key="1">
    <source>
        <dbReference type="SAM" id="MobiDB-lite"/>
    </source>
</evidence>
<feature type="region of interest" description="Disordered" evidence="1">
    <location>
        <begin position="1"/>
        <end position="21"/>
    </location>
</feature>